<feature type="transmembrane region" description="Helical" evidence="1">
    <location>
        <begin position="12"/>
        <end position="29"/>
    </location>
</feature>
<evidence type="ECO:0000313" key="3">
    <source>
        <dbReference type="Proteomes" id="UP000294847"/>
    </source>
</evidence>
<reference evidence="2 3" key="1">
    <citation type="journal article" date="2019" name="Mol. Biol. Evol.">
        <title>Blast fungal genomes show frequent chromosomal changes, gene gains and losses, and effector gene turnover.</title>
        <authorList>
            <person name="Gomez Luciano L.B."/>
            <person name="Jason Tsai I."/>
            <person name="Chuma I."/>
            <person name="Tosa Y."/>
            <person name="Chen Y.H."/>
            <person name="Li J.Y."/>
            <person name="Li M.Y."/>
            <person name="Jade Lu M.Y."/>
            <person name="Nakayashiki H."/>
            <person name="Li W.H."/>
        </authorList>
    </citation>
    <scope>NUCLEOTIDE SEQUENCE [LARGE SCALE GENOMIC DNA]</scope>
    <source>
        <strain evidence="2">MZ5-1-6</strain>
    </source>
</reference>
<sequence>MPDQANNPKAMISDLFVVPLTLLVLGILLHQPAHLKLQSLAVDDNGLDVEQHVEHARGLVGRDVAPAVHGAAVDGDVAGAHDAALAAAAEAQLDLALAYGADAEADGAVHVGLAAGRKVDHAHDGAPRHVQRRRVRGRVGQVRVLVDLHRVGRAAVQYVLRPGPVEHHGVVLAVVRPHKHRLARCVVARHEPRGVAQPLGGERGDGS</sequence>
<name>A0A4P7NB65_PYROR</name>
<accession>A0A4P7NB65</accession>
<dbReference type="EMBL" id="CP034206">
    <property type="protein sequence ID" value="QBZ58316.1"/>
    <property type="molecule type" value="Genomic_DNA"/>
</dbReference>
<proteinExistence type="predicted"/>
<evidence type="ECO:0000256" key="1">
    <source>
        <dbReference type="SAM" id="Phobius"/>
    </source>
</evidence>
<keyword evidence="1" id="KW-0812">Transmembrane</keyword>
<dbReference type="Proteomes" id="UP000294847">
    <property type="component" value="Chromosome 3"/>
</dbReference>
<dbReference type="AlphaFoldDB" id="A0A4P7NB65"/>
<organism evidence="2 3">
    <name type="scientific">Pyricularia oryzae</name>
    <name type="common">Rice blast fungus</name>
    <name type="synonym">Magnaporthe oryzae</name>
    <dbReference type="NCBI Taxonomy" id="318829"/>
    <lineage>
        <taxon>Eukaryota</taxon>
        <taxon>Fungi</taxon>
        <taxon>Dikarya</taxon>
        <taxon>Ascomycota</taxon>
        <taxon>Pezizomycotina</taxon>
        <taxon>Sordariomycetes</taxon>
        <taxon>Sordariomycetidae</taxon>
        <taxon>Magnaporthales</taxon>
        <taxon>Pyriculariaceae</taxon>
        <taxon>Pyricularia</taxon>
    </lineage>
</organism>
<keyword evidence="1" id="KW-1133">Transmembrane helix</keyword>
<keyword evidence="1" id="KW-0472">Membrane</keyword>
<gene>
    <name evidence="2" type="ORF">PoMZ_03264</name>
</gene>
<protein>
    <submittedName>
        <fullName evidence="2">Uncharacterized protein</fullName>
    </submittedName>
</protein>
<evidence type="ECO:0000313" key="2">
    <source>
        <dbReference type="EMBL" id="QBZ58316.1"/>
    </source>
</evidence>